<proteinExistence type="inferred from homology"/>
<dbReference type="Gene3D" id="3.40.50.880">
    <property type="match status" value="1"/>
</dbReference>
<dbReference type="PANTHER" id="PTHR36447">
    <property type="entry name" value="BETA-GALACTOSIDASE GANA"/>
    <property type="match status" value="1"/>
</dbReference>
<feature type="domain" description="Beta-galactosidase trimerisation" evidence="13">
    <location>
        <begin position="394"/>
        <end position="580"/>
    </location>
</feature>
<dbReference type="GO" id="GO:0004565">
    <property type="term" value="F:beta-galactosidase activity"/>
    <property type="evidence" value="ECO:0007669"/>
    <property type="project" value="UniProtKB-EC"/>
</dbReference>
<feature type="binding site" evidence="10">
    <location>
        <position position="149"/>
    </location>
    <ligand>
        <name>substrate</name>
    </ligand>
</feature>
<dbReference type="InterPro" id="IPR013738">
    <property type="entry name" value="Beta_galactosidase_Trimer"/>
</dbReference>
<dbReference type="PANTHER" id="PTHR36447:SF2">
    <property type="entry name" value="BETA-GALACTOSIDASE YESZ"/>
    <property type="match status" value="1"/>
</dbReference>
<reference evidence="14 15" key="1">
    <citation type="submission" date="2020-01" db="EMBL/GenBank/DDBJ databases">
        <title>Pseudarthrobacter psychrotolerans sp. nov., isolated from antarctic soil.</title>
        <authorList>
            <person name="Shin Y."/>
            <person name="Park W."/>
        </authorList>
    </citation>
    <scope>NUCLEOTIDE SEQUENCE [LARGE SCALE GENOMIC DNA]</scope>
    <source>
        <strain evidence="14 15">YJ56</strain>
    </source>
</reference>
<feature type="binding site" evidence="11">
    <location>
        <position position="160"/>
    </location>
    <ligand>
        <name>Zn(2+)</name>
        <dbReference type="ChEBI" id="CHEBI:29105"/>
    </ligand>
</feature>
<feature type="binding site" evidence="11">
    <location>
        <position position="115"/>
    </location>
    <ligand>
        <name>Zn(2+)</name>
        <dbReference type="ChEBI" id="CHEBI:29105"/>
    </ligand>
</feature>
<feature type="active site" description="Proton donor" evidence="9">
    <location>
        <position position="150"/>
    </location>
</feature>
<keyword evidence="5 8" id="KW-0378">Hydrolase</keyword>
<dbReference type="SUPFAM" id="SSF52317">
    <property type="entry name" value="Class I glutamine amidotransferase-like"/>
    <property type="match status" value="1"/>
</dbReference>
<evidence type="ECO:0000256" key="11">
    <source>
        <dbReference type="PIRSR" id="PIRSR001084-3"/>
    </source>
</evidence>
<dbReference type="GO" id="GO:0005975">
    <property type="term" value="P:carbohydrate metabolic process"/>
    <property type="evidence" value="ECO:0007669"/>
    <property type="project" value="InterPro"/>
</dbReference>
<dbReference type="KEGG" id="psey:GU243_11820"/>
<dbReference type="Gene3D" id="3.20.20.80">
    <property type="entry name" value="Glycosidases"/>
    <property type="match status" value="1"/>
</dbReference>
<evidence type="ECO:0000256" key="5">
    <source>
        <dbReference type="ARBA" id="ARBA00022801"/>
    </source>
</evidence>
<sequence>MDELFDGRLLYGAAVYPEVLDAATFAADAAHMRRLGMNTARLGEFMWSALESVDGEIRLDVLDRALDVLGANGLSAIVCTPTATPPVWLTHGHPERLHHTADGVALGHGSRQHICTNNSVFRDRAARITRTIAAAVGNDRRVLAWQLDNEFKSHVGGCHCATCRGLWTGWLAARYQEVDLLNHAWHSAVWSETYQNFAQVPLPGPTPFLHNASLVNDFRLFSQECINGFAREQADIIRGRSTLPVTHNSGFGFDLDNAALFENLDFSSFDTYPSANNHSAFLMNLDYFPRLARSRRTVLMETSPSHGGSVRHYGVPHPHGFVEAEAFANYASGSAGFLFWLFRQHRGGSEQAHGSVLSAWGQPTIGYASAEAIGRLLPAVKPLLDHSSPAQPAVAVHYSDHAKAFLETEAGDHVGYRGLISAFHAGLVRAGIQRSLIPVEASLAGFRVLFTPFVHHLPEQDRARILQWVHDGGTWACGPGTGGRTEHHTWHADSALGGLEAAAGVESVFQFPATGSDSRGSILGHDVVLSRMSTFFRLPENDAPGAATALGTVTGGPAEGLEFATERRIGAGRMILLGSYPGAGAGTGGPDGSGAYDGGAALAAVVEYACAGVLPRVRTAGGTVAEYLRWRNGRLQHWLVNMGGEPGAFTLLWPARKLLGKQAVHADNGSHASHPALTLSAGVHTLGAYDYLVLEDIKEEQSL</sequence>
<evidence type="ECO:0000313" key="14">
    <source>
        <dbReference type="EMBL" id="QHK20308.1"/>
    </source>
</evidence>
<evidence type="ECO:0000256" key="7">
    <source>
        <dbReference type="ARBA" id="ARBA00023295"/>
    </source>
</evidence>
<dbReference type="InterPro" id="IPR003476">
    <property type="entry name" value="Glyco_hydro_42"/>
</dbReference>
<evidence type="ECO:0000256" key="1">
    <source>
        <dbReference type="ARBA" id="ARBA00001412"/>
    </source>
</evidence>
<gene>
    <name evidence="14" type="ORF">GU243_11820</name>
</gene>
<dbReference type="Proteomes" id="UP000464186">
    <property type="component" value="Chromosome"/>
</dbReference>
<organism evidence="14 15">
    <name type="scientific">Pseudarthrobacter psychrotolerans</name>
    <dbReference type="NCBI Taxonomy" id="2697569"/>
    <lineage>
        <taxon>Bacteria</taxon>
        <taxon>Bacillati</taxon>
        <taxon>Actinomycetota</taxon>
        <taxon>Actinomycetes</taxon>
        <taxon>Micrococcales</taxon>
        <taxon>Micrococcaceae</taxon>
        <taxon>Pseudarthrobacter</taxon>
    </lineage>
</organism>
<evidence type="ECO:0000256" key="6">
    <source>
        <dbReference type="ARBA" id="ARBA00022833"/>
    </source>
</evidence>
<keyword evidence="6 11" id="KW-0862">Zinc</keyword>
<dbReference type="Pfam" id="PF08532">
    <property type="entry name" value="Glyco_hydro_42M"/>
    <property type="match status" value="1"/>
</dbReference>
<dbReference type="PIRSF" id="PIRSF001084">
    <property type="entry name" value="B-galactosidase"/>
    <property type="match status" value="1"/>
</dbReference>
<comment type="similarity">
    <text evidence="2 8">Belongs to the glycosyl hydrolase 42 family.</text>
</comment>
<dbReference type="AlphaFoldDB" id="A0A6P1NLY1"/>
<protein>
    <recommendedName>
        <fullName evidence="3 8">Beta-galactosidase</fullName>
        <shortName evidence="8">Beta-gal</shortName>
        <ecNumber evidence="3 8">3.2.1.23</ecNumber>
    </recommendedName>
</protein>
<dbReference type="InterPro" id="IPR029062">
    <property type="entry name" value="Class_I_gatase-like"/>
</dbReference>
<evidence type="ECO:0000256" key="9">
    <source>
        <dbReference type="PIRSR" id="PIRSR001084-1"/>
    </source>
</evidence>
<dbReference type="CDD" id="cd03143">
    <property type="entry name" value="A4_beta-galactosidase_middle_domain"/>
    <property type="match status" value="1"/>
</dbReference>
<evidence type="ECO:0000259" key="12">
    <source>
        <dbReference type="Pfam" id="PF02449"/>
    </source>
</evidence>
<evidence type="ECO:0000256" key="2">
    <source>
        <dbReference type="ARBA" id="ARBA00005940"/>
    </source>
</evidence>
<dbReference type="Pfam" id="PF02449">
    <property type="entry name" value="Glyco_hydro_42"/>
    <property type="match status" value="1"/>
</dbReference>
<evidence type="ECO:0000256" key="8">
    <source>
        <dbReference type="PIRNR" id="PIRNR001084"/>
    </source>
</evidence>
<dbReference type="GO" id="GO:0009341">
    <property type="term" value="C:beta-galactosidase complex"/>
    <property type="evidence" value="ECO:0007669"/>
    <property type="project" value="InterPro"/>
</dbReference>
<feature type="active site" description="Nucleophile" evidence="9">
    <location>
        <position position="301"/>
    </location>
</feature>
<keyword evidence="15" id="KW-1185">Reference proteome</keyword>
<keyword evidence="4 11" id="KW-0479">Metal-binding</keyword>
<name>A0A6P1NLY1_9MICC</name>
<dbReference type="InterPro" id="IPR017853">
    <property type="entry name" value="GH"/>
</dbReference>
<evidence type="ECO:0000256" key="3">
    <source>
        <dbReference type="ARBA" id="ARBA00012756"/>
    </source>
</evidence>
<dbReference type="EC" id="3.2.1.23" evidence="3 8"/>
<feature type="domain" description="Glycoside hydrolase family 42 N-terminal" evidence="12">
    <location>
        <begin position="16"/>
        <end position="375"/>
    </location>
</feature>
<comment type="catalytic activity">
    <reaction evidence="1 8">
        <text>Hydrolysis of terminal non-reducing beta-D-galactose residues in beta-D-galactosides.</text>
        <dbReference type="EC" id="3.2.1.23"/>
    </reaction>
</comment>
<feature type="binding site" evidence="11">
    <location>
        <position position="158"/>
    </location>
    <ligand>
        <name>Zn(2+)</name>
        <dbReference type="ChEBI" id="CHEBI:29105"/>
    </ligand>
</feature>
<dbReference type="InterPro" id="IPR013529">
    <property type="entry name" value="Glyco_hydro_42_N"/>
</dbReference>
<keyword evidence="7 8" id="KW-0326">Glycosidase</keyword>
<dbReference type="SUPFAM" id="SSF51445">
    <property type="entry name" value="(Trans)glycosidases"/>
    <property type="match status" value="1"/>
</dbReference>
<evidence type="ECO:0000256" key="10">
    <source>
        <dbReference type="PIRSR" id="PIRSR001084-2"/>
    </source>
</evidence>
<evidence type="ECO:0000256" key="4">
    <source>
        <dbReference type="ARBA" id="ARBA00022723"/>
    </source>
</evidence>
<feature type="binding site" evidence="11">
    <location>
        <position position="163"/>
    </location>
    <ligand>
        <name>Zn(2+)</name>
        <dbReference type="ChEBI" id="CHEBI:29105"/>
    </ligand>
</feature>
<feature type="binding site" evidence="10">
    <location>
        <position position="111"/>
    </location>
    <ligand>
        <name>substrate</name>
    </ligand>
</feature>
<evidence type="ECO:0000313" key="15">
    <source>
        <dbReference type="Proteomes" id="UP000464186"/>
    </source>
</evidence>
<dbReference type="GO" id="GO:0046872">
    <property type="term" value="F:metal ion binding"/>
    <property type="evidence" value="ECO:0007669"/>
    <property type="project" value="UniProtKB-KW"/>
</dbReference>
<accession>A0A6P1NLY1</accession>
<evidence type="ECO:0000259" key="13">
    <source>
        <dbReference type="Pfam" id="PF08532"/>
    </source>
</evidence>
<dbReference type="EMBL" id="CP047898">
    <property type="protein sequence ID" value="QHK20308.1"/>
    <property type="molecule type" value="Genomic_DNA"/>
</dbReference>